<evidence type="ECO:0000313" key="3">
    <source>
        <dbReference type="Proteomes" id="UP000738402"/>
    </source>
</evidence>
<organism evidence="2 3">
    <name type="scientific">Ogataea haglerorum</name>
    <dbReference type="NCBI Taxonomy" id="1937702"/>
    <lineage>
        <taxon>Eukaryota</taxon>
        <taxon>Fungi</taxon>
        <taxon>Dikarya</taxon>
        <taxon>Ascomycota</taxon>
        <taxon>Saccharomycotina</taxon>
        <taxon>Pichiomycetes</taxon>
        <taxon>Pichiales</taxon>
        <taxon>Pichiaceae</taxon>
        <taxon>Ogataea</taxon>
    </lineage>
</organism>
<keyword evidence="1" id="KW-0812">Transmembrane</keyword>
<proteinExistence type="predicted"/>
<evidence type="ECO:0000313" key="2">
    <source>
        <dbReference type="EMBL" id="KAG7730847.1"/>
    </source>
</evidence>
<dbReference type="Pfam" id="PF12400">
    <property type="entry name" value="STIMATE"/>
    <property type="match status" value="1"/>
</dbReference>
<dbReference type="AlphaFoldDB" id="A0AAN6DBG1"/>
<keyword evidence="1" id="KW-1133">Transmembrane helix</keyword>
<dbReference type="EMBL" id="JAHLUH010000001">
    <property type="protein sequence ID" value="KAG7730847.1"/>
    <property type="molecule type" value="Genomic_DNA"/>
</dbReference>
<reference evidence="2" key="1">
    <citation type="journal article" date="2021" name="G3 (Bethesda)">
        <title>Genomic diversity, chromosomal rearrangements, and interspecies hybridization in the ogataea polymorpha species complex.</title>
        <authorList>
            <person name="Hanson S.J."/>
            <person name="Cinneide E.O."/>
            <person name="Salzberg L.I."/>
            <person name="Wolfe K.H."/>
            <person name="McGowan J."/>
            <person name="Fitzpatrick D.A."/>
            <person name="Matlin K."/>
        </authorList>
    </citation>
    <scope>NUCLEOTIDE SEQUENCE</scope>
    <source>
        <strain evidence="2">83-405-1</strain>
    </source>
</reference>
<evidence type="ECO:0000256" key="1">
    <source>
        <dbReference type="SAM" id="Phobius"/>
    </source>
</evidence>
<feature type="transmembrane region" description="Helical" evidence="1">
    <location>
        <begin position="135"/>
        <end position="162"/>
    </location>
</feature>
<feature type="transmembrane region" description="Helical" evidence="1">
    <location>
        <begin position="29"/>
        <end position="51"/>
    </location>
</feature>
<dbReference type="PANTHER" id="PTHR31735">
    <property type="entry name" value="VACUOLAR MEMBRANE PROTEIN YPL162C"/>
    <property type="match status" value="1"/>
</dbReference>
<accession>A0AAN6DBG1</accession>
<protein>
    <recommendedName>
        <fullName evidence="4">Vacuolar membrane protein</fullName>
    </recommendedName>
</protein>
<dbReference type="PANTHER" id="PTHR31735:SF1">
    <property type="entry name" value="VACUOLAR MEMBRANE PROTEIN YPL162C"/>
    <property type="match status" value="1"/>
</dbReference>
<dbReference type="InterPro" id="IPR022127">
    <property type="entry name" value="STIMATE/YPL162C"/>
</dbReference>
<dbReference type="GO" id="GO:0016020">
    <property type="term" value="C:membrane"/>
    <property type="evidence" value="ECO:0007669"/>
    <property type="project" value="TreeGrafter"/>
</dbReference>
<comment type="caution">
    <text evidence="2">The sequence shown here is derived from an EMBL/GenBank/DDBJ whole genome shotgun (WGS) entry which is preliminary data.</text>
</comment>
<dbReference type="Proteomes" id="UP000738402">
    <property type="component" value="Unassembled WGS sequence"/>
</dbReference>
<feature type="transmembrane region" description="Helical" evidence="1">
    <location>
        <begin position="231"/>
        <end position="250"/>
    </location>
</feature>
<name>A0AAN6DBG1_9ASCO</name>
<keyword evidence="1" id="KW-0472">Membrane</keyword>
<feature type="transmembrane region" description="Helical" evidence="1">
    <location>
        <begin position="188"/>
        <end position="219"/>
    </location>
</feature>
<gene>
    <name evidence="2" type="ORF">KL933_000642</name>
</gene>
<feature type="transmembrane region" description="Helical" evidence="1">
    <location>
        <begin position="74"/>
        <end position="93"/>
    </location>
</feature>
<evidence type="ECO:0008006" key="4">
    <source>
        <dbReference type="Google" id="ProtNLM"/>
    </source>
</evidence>
<sequence>MQFPGLSPGASAAIVPQHLLPSMSDKCELLGPFALVIQLFLGVLALSSLVWKRYREYPNRRPWKVWLFDVSKQVIGALGIHMLNVFMSILGGHSDKWVTTLPSQTSRYYFATPARPGPPPSPPHPKPDFDNPCDYYFLNILFDTTIGVPILWGLLHVIFALARNAGIEGIESGQYGNPPRYSYYFKQLALYFIGLVSMKLIIYILLVVCPFLVHIAYWLLSWSDPVPNLQVAFVVLVFPLVMNTFQYYVIDSIIQSPEYSHQHAKSPEEHPESE</sequence>